<dbReference type="InterPro" id="IPR015947">
    <property type="entry name" value="PUA-like_sf"/>
</dbReference>
<organism evidence="1 2">
    <name type="scientific">Dysgonomonas mossii</name>
    <dbReference type="NCBI Taxonomy" id="163665"/>
    <lineage>
        <taxon>Bacteria</taxon>
        <taxon>Pseudomonadati</taxon>
        <taxon>Bacteroidota</taxon>
        <taxon>Bacteroidia</taxon>
        <taxon>Bacteroidales</taxon>
        <taxon>Dysgonomonadaceae</taxon>
        <taxon>Dysgonomonas</taxon>
    </lineage>
</organism>
<dbReference type="SUPFAM" id="SSF88697">
    <property type="entry name" value="PUA domain-like"/>
    <property type="match status" value="1"/>
</dbReference>
<protein>
    <recommendedName>
        <fullName evidence="3">ASCH domain-containing protein</fullName>
    </recommendedName>
</protein>
<accession>A0A4Y9IQG8</accession>
<dbReference type="EMBL" id="SPPK01000001">
    <property type="protein sequence ID" value="TFU90486.1"/>
    <property type="molecule type" value="Genomic_DNA"/>
</dbReference>
<reference evidence="1 2" key="1">
    <citation type="submission" date="2019-03" db="EMBL/GenBank/DDBJ databases">
        <title>Diversity of the mouse oral microbiome.</title>
        <authorList>
            <person name="Joseph S."/>
            <person name="Aduse-Opoku J."/>
            <person name="Curtis M."/>
            <person name="Wade W."/>
            <person name="Hashim A."/>
        </authorList>
    </citation>
    <scope>NUCLEOTIDE SEQUENCE [LARGE SCALE GENOMIC DNA]</scope>
    <source>
        <strain evidence="1 2">P11</strain>
    </source>
</reference>
<evidence type="ECO:0000313" key="1">
    <source>
        <dbReference type="EMBL" id="TFU90486.1"/>
    </source>
</evidence>
<evidence type="ECO:0008006" key="3">
    <source>
        <dbReference type="Google" id="ProtNLM"/>
    </source>
</evidence>
<dbReference type="Proteomes" id="UP000298285">
    <property type="component" value="Unassembled WGS sequence"/>
</dbReference>
<evidence type="ECO:0000313" key="2">
    <source>
        <dbReference type="Proteomes" id="UP000298285"/>
    </source>
</evidence>
<dbReference type="RefSeq" id="WP_135103524.1">
    <property type="nucleotide sequence ID" value="NZ_JADGKW010000001.1"/>
</dbReference>
<comment type="caution">
    <text evidence="1">The sequence shown here is derived from an EMBL/GenBank/DDBJ whole genome shotgun (WGS) entry which is preliminary data.</text>
</comment>
<dbReference type="AlphaFoldDB" id="A0A4Y9IQG8"/>
<sequence length="206" mass="23587">MERTITDRSKTPQQYKDKWILRVESKQYGVIRTHILLFNTEAEANNTKIGDVYSTDNILREAHERKPKALSVQQPFALLEVLGIKDVENRSWETSYRGRIYIHACGTKKKSIYSLTESQQEIVSDIPLIGTLLKDTQMMYSAIIGHVDLVAITENSSSIWAIPGHYHWILANPVMFETPIVNVKGNLNLWNCNEHLKGKSIHPLTK</sequence>
<proteinExistence type="predicted"/>
<dbReference type="OrthoDB" id="359066at2"/>
<dbReference type="Gene3D" id="2.30.130.30">
    <property type="entry name" value="Hypothetical protein"/>
    <property type="match status" value="1"/>
</dbReference>
<name>A0A4Y9IQG8_9BACT</name>
<gene>
    <name evidence="1" type="ORF">E4T88_00475</name>
</gene>